<name>A0ABX2B0C5_9BACT</name>
<dbReference type="Proteomes" id="UP001193734">
    <property type="component" value="Unassembled WGS sequence"/>
</dbReference>
<protein>
    <submittedName>
        <fullName evidence="1">WG repeat-containing protein</fullName>
    </submittedName>
</protein>
<dbReference type="PANTHER" id="PTHR37841">
    <property type="entry name" value="GLR2918 PROTEIN"/>
    <property type="match status" value="1"/>
</dbReference>
<dbReference type="EMBL" id="JABKKE010000026">
    <property type="protein sequence ID" value="NPE15107.1"/>
    <property type="molecule type" value="Genomic_DNA"/>
</dbReference>
<accession>A0ABX2B0C5</accession>
<dbReference type="RefSeq" id="WP_172178580.1">
    <property type="nucleotide sequence ID" value="NZ_CASWFC010000018.1"/>
</dbReference>
<organism evidence="1 2">
    <name type="scientific">Xylanibacter rodentium</name>
    <dbReference type="NCBI Taxonomy" id="2736289"/>
    <lineage>
        <taxon>Bacteria</taxon>
        <taxon>Pseudomonadati</taxon>
        <taxon>Bacteroidota</taxon>
        <taxon>Bacteroidia</taxon>
        <taxon>Bacteroidales</taxon>
        <taxon>Prevotellaceae</taxon>
        <taxon>Xylanibacter</taxon>
    </lineage>
</organism>
<sequence length="302" mass="35349">MSMIYELDICQDYNGLFGAKNSKGDIVIPFLYKEMYSFSCGLSMVRSQKYEYGYINQYNQHVVPFGKYVWCDSQFVCGYARVLKYDIFEEKNKWGIIDTKGNIIIPLEYDRIWALKEGYLHDIKAFKGEEEFKINLVLRSSKLGVLFDGLSYIATYSVEEFKIKFHCSRIYVKKGKDNMLYFCYGCNVGFVALKGIPQNPVISIVINSAGKIFPLLHTKEDTGKTTFDIRVKTDKQNQKRIYRKSYQKTSFWDYENEKMNDCDNWSDPYGDEQSYYDGWNREDIDSGLADAYENDISALDKW</sequence>
<dbReference type="Pfam" id="PF14903">
    <property type="entry name" value="WG_beta_rep"/>
    <property type="match status" value="2"/>
</dbReference>
<evidence type="ECO:0000313" key="2">
    <source>
        <dbReference type="Proteomes" id="UP001193734"/>
    </source>
</evidence>
<reference evidence="1 2" key="1">
    <citation type="submission" date="2020-05" db="EMBL/GenBank/DDBJ databases">
        <title>Distinct polysaccharide utilization as determinants for interspecies competition between intestinal Prevotella spp.</title>
        <authorList>
            <person name="Galvez E.J.C."/>
            <person name="Iljazovic A."/>
            <person name="Strowig T."/>
        </authorList>
    </citation>
    <scope>NUCLEOTIDE SEQUENCE [LARGE SCALE GENOMIC DNA]</scope>
    <source>
        <strain evidence="1 2">PROD</strain>
    </source>
</reference>
<evidence type="ECO:0000313" key="1">
    <source>
        <dbReference type="EMBL" id="NPE15107.1"/>
    </source>
</evidence>
<comment type="caution">
    <text evidence="1">The sequence shown here is derived from an EMBL/GenBank/DDBJ whole genome shotgun (WGS) entry which is preliminary data.</text>
</comment>
<dbReference type="PANTHER" id="PTHR37841:SF1">
    <property type="entry name" value="DUF3298 DOMAIN-CONTAINING PROTEIN"/>
    <property type="match status" value="1"/>
</dbReference>
<proteinExistence type="predicted"/>
<gene>
    <name evidence="1" type="ORF">HPS55_12390</name>
</gene>
<dbReference type="InterPro" id="IPR032774">
    <property type="entry name" value="WG_beta_rep"/>
</dbReference>
<keyword evidence="2" id="KW-1185">Reference proteome</keyword>